<organism evidence="1 2">
    <name type="scientific">Povalibacter uvarum</name>
    <dbReference type="NCBI Taxonomy" id="732238"/>
    <lineage>
        <taxon>Bacteria</taxon>
        <taxon>Pseudomonadati</taxon>
        <taxon>Pseudomonadota</taxon>
        <taxon>Gammaproteobacteria</taxon>
        <taxon>Steroidobacterales</taxon>
        <taxon>Steroidobacteraceae</taxon>
        <taxon>Povalibacter</taxon>
    </lineage>
</organism>
<protein>
    <submittedName>
        <fullName evidence="1">Uncharacterized protein</fullName>
    </submittedName>
</protein>
<dbReference type="EMBL" id="JACHHZ010000001">
    <property type="protein sequence ID" value="MBB6091753.1"/>
    <property type="molecule type" value="Genomic_DNA"/>
</dbReference>
<proteinExistence type="predicted"/>
<gene>
    <name evidence="1" type="ORF">HNQ60_000599</name>
</gene>
<name>A0A841HGE3_9GAMM</name>
<dbReference type="Proteomes" id="UP000588068">
    <property type="component" value="Unassembled WGS sequence"/>
</dbReference>
<sequence>MSIAQPAWNFEQDPTSEAMDETSFNLRAYFDRMDDTKLRQYSSRWADTELMEWDGNFKSDGSLLLPCSEREVDVDEYRRVIAQCVAYRDRVRS</sequence>
<evidence type="ECO:0000313" key="2">
    <source>
        <dbReference type="Proteomes" id="UP000588068"/>
    </source>
</evidence>
<dbReference type="RefSeq" id="WP_184329533.1">
    <property type="nucleotide sequence ID" value="NZ_JACHHZ010000001.1"/>
</dbReference>
<accession>A0A841HGE3</accession>
<comment type="caution">
    <text evidence="1">The sequence shown here is derived from an EMBL/GenBank/DDBJ whole genome shotgun (WGS) entry which is preliminary data.</text>
</comment>
<evidence type="ECO:0000313" key="1">
    <source>
        <dbReference type="EMBL" id="MBB6091753.1"/>
    </source>
</evidence>
<reference evidence="1 2" key="1">
    <citation type="submission" date="2020-08" db="EMBL/GenBank/DDBJ databases">
        <title>Genomic Encyclopedia of Type Strains, Phase IV (KMG-IV): sequencing the most valuable type-strain genomes for metagenomic binning, comparative biology and taxonomic classification.</title>
        <authorList>
            <person name="Goeker M."/>
        </authorList>
    </citation>
    <scope>NUCLEOTIDE SEQUENCE [LARGE SCALE GENOMIC DNA]</scope>
    <source>
        <strain evidence="1 2">DSM 26723</strain>
    </source>
</reference>
<dbReference type="AlphaFoldDB" id="A0A841HGE3"/>
<keyword evidence="2" id="KW-1185">Reference proteome</keyword>